<evidence type="ECO:0000313" key="3">
    <source>
        <dbReference type="Proteomes" id="UP000265520"/>
    </source>
</evidence>
<proteinExistence type="predicted"/>
<dbReference type="AlphaFoldDB" id="A0A392RY58"/>
<dbReference type="Proteomes" id="UP000265520">
    <property type="component" value="Unassembled WGS sequence"/>
</dbReference>
<feature type="signal peptide" evidence="1">
    <location>
        <begin position="1"/>
        <end position="18"/>
    </location>
</feature>
<keyword evidence="3" id="KW-1185">Reference proteome</keyword>
<comment type="caution">
    <text evidence="2">The sequence shown here is derived from an EMBL/GenBank/DDBJ whole genome shotgun (WGS) entry which is preliminary data.</text>
</comment>
<feature type="chain" id="PRO_5017403082" evidence="1">
    <location>
        <begin position="19"/>
        <end position="44"/>
    </location>
</feature>
<organism evidence="2 3">
    <name type="scientific">Trifolium medium</name>
    <dbReference type="NCBI Taxonomy" id="97028"/>
    <lineage>
        <taxon>Eukaryota</taxon>
        <taxon>Viridiplantae</taxon>
        <taxon>Streptophyta</taxon>
        <taxon>Embryophyta</taxon>
        <taxon>Tracheophyta</taxon>
        <taxon>Spermatophyta</taxon>
        <taxon>Magnoliopsida</taxon>
        <taxon>eudicotyledons</taxon>
        <taxon>Gunneridae</taxon>
        <taxon>Pentapetalae</taxon>
        <taxon>rosids</taxon>
        <taxon>fabids</taxon>
        <taxon>Fabales</taxon>
        <taxon>Fabaceae</taxon>
        <taxon>Papilionoideae</taxon>
        <taxon>50 kb inversion clade</taxon>
        <taxon>NPAAA clade</taxon>
        <taxon>Hologalegina</taxon>
        <taxon>IRL clade</taxon>
        <taxon>Trifolieae</taxon>
        <taxon>Trifolium</taxon>
    </lineage>
</organism>
<protein>
    <submittedName>
        <fullName evidence="2">Uncharacterized protein</fullName>
    </submittedName>
</protein>
<reference evidence="2 3" key="1">
    <citation type="journal article" date="2018" name="Front. Plant Sci.">
        <title>Red Clover (Trifolium pratense) and Zigzag Clover (T. medium) - A Picture of Genomic Similarities and Differences.</title>
        <authorList>
            <person name="Dluhosova J."/>
            <person name="Istvanek J."/>
            <person name="Nedelnik J."/>
            <person name="Repkova J."/>
        </authorList>
    </citation>
    <scope>NUCLEOTIDE SEQUENCE [LARGE SCALE GENOMIC DNA]</scope>
    <source>
        <strain evidence="3">cv. 10/8</strain>
        <tissue evidence="2">Leaf</tissue>
    </source>
</reference>
<accession>A0A392RY58</accession>
<keyword evidence="1" id="KW-0732">Signal</keyword>
<feature type="non-terminal residue" evidence="2">
    <location>
        <position position="44"/>
    </location>
</feature>
<sequence length="44" mass="4698">MCIKIAGLIPLISAICQAMALLCLFSKDNRHVSCSSDKAADMIT</sequence>
<evidence type="ECO:0000256" key="1">
    <source>
        <dbReference type="SAM" id="SignalP"/>
    </source>
</evidence>
<dbReference type="EMBL" id="LXQA010281032">
    <property type="protein sequence ID" value="MCI40555.1"/>
    <property type="molecule type" value="Genomic_DNA"/>
</dbReference>
<evidence type="ECO:0000313" key="2">
    <source>
        <dbReference type="EMBL" id="MCI40555.1"/>
    </source>
</evidence>
<name>A0A392RY58_9FABA</name>